<dbReference type="AlphaFoldDB" id="A0A0Q9Y6U2"/>
<feature type="domain" description="ABC transmembrane type-1" evidence="8">
    <location>
        <begin position="65"/>
        <end position="276"/>
    </location>
</feature>
<evidence type="ECO:0000313" key="9">
    <source>
        <dbReference type="EMBL" id="KRG11139.1"/>
    </source>
</evidence>
<dbReference type="CDD" id="cd06261">
    <property type="entry name" value="TM_PBP2"/>
    <property type="match status" value="1"/>
</dbReference>
<evidence type="ECO:0000256" key="6">
    <source>
        <dbReference type="ARBA" id="ARBA00023136"/>
    </source>
</evidence>
<dbReference type="EMBL" id="LGPB01000131">
    <property type="protein sequence ID" value="KRG11139.1"/>
    <property type="molecule type" value="Genomic_DNA"/>
</dbReference>
<gene>
    <name evidence="9" type="ORF">ACA29_19270</name>
</gene>
<accession>A0A0Q9Y6U2</accession>
<organism evidence="9 10">
    <name type="scientific">Lederbergia galactosidilytica</name>
    <dbReference type="NCBI Taxonomy" id="217031"/>
    <lineage>
        <taxon>Bacteria</taxon>
        <taxon>Bacillati</taxon>
        <taxon>Bacillota</taxon>
        <taxon>Bacilli</taxon>
        <taxon>Bacillales</taxon>
        <taxon>Bacillaceae</taxon>
        <taxon>Lederbergia</taxon>
    </lineage>
</organism>
<dbReference type="PATRIC" id="fig|217031.4.peg.6517"/>
<evidence type="ECO:0000256" key="3">
    <source>
        <dbReference type="ARBA" id="ARBA00022475"/>
    </source>
</evidence>
<evidence type="ECO:0000256" key="7">
    <source>
        <dbReference type="SAM" id="Phobius"/>
    </source>
</evidence>
<protein>
    <submittedName>
        <fullName evidence="9">ABC transporter permease</fullName>
    </submittedName>
</protein>
<dbReference type="Gene3D" id="1.10.3720.10">
    <property type="entry name" value="MetI-like"/>
    <property type="match status" value="1"/>
</dbReference>
<feature type="transmembrane region" description="Helical" evidence="7">
    <location>
        <begin position="255"/>
        <end position="275"/>
    </location>
</feature>
<reference evidence="9 10" key="1">
    <citation type="submission" date="2015-06" db="EMBL/GenBank/DDBJ databases">
        <title>Genome sequencing project of Bacillus galactosidilyticus PL133.</title>
        <authorList>
            <person name="Gaiero J."/>
            <person name="Nicol R."/>
            <person name="Habash M."/>
        </authorList>
    </citation>
    <scope>NUCLEOTIDE SEQUENCE [LARGE SCALE GENOMIC DNA]</scope>
    <source>
        <strain evidence="9 10">PL133</strain>
    </source>
</reference>
<feature type="transmembrane region" description="Helical" evidence="7">
    <location>
        <begin position="102"/>
        <end position="123"/>
    </location>
</feature>
<dbReference type="GO" id="GO:0005886">
    <property type="term" value="C:plasma membrane"/>
    <property type="evidence" value="ECO:0007669"/>
    <property type="project" value="UniProtKB-SubCell"/>
</dbReference>
<dbReference type="InterPro" id="IPR051393">
    <property type="entry name" value="ABC_transporter_permease"/>
</dbReference>
<proteinExistence type="predicted"/>
<dbReference type="PANTHER" id="PTHR30193:SF37">
    <property type="entry name" value="INNER MEMBRANE ABC TRANSPORTER PERMEASE PROTEIN YCJO"/>
    <property type="match status" value="1"/>
</dbReference>
<dbReference type="PROSITE" id="PS50928">
    <property type="entry name" value="ABC_TM1"/>
    <property type="match status" value="1"/>
</dbReference>
<evidence type="ECO:0000313" key="10">
    <source>
        <dbReference type="Proteomes" id="UP000053881"/>
    </source>
</evidence>
<dbReference type="InterPro" id="IPR035906">
    <property type="entry name" value="MetI-like_sf"/>
</dbReference>
<keyword evidence="4 7" id="KW-0812">Transmembrane</keyword>
<sequence>MKGDKLFIFLFLFPAFFITAIFLYYPFFENIYQSFFKTDGFFNSTFIGLDNYKRLITDEIARGATLNSLELMLYVAVFQVGIALVLAVMVDSIKHGVHFFRTSFFFPVVISGAAIGLLFTLIYNYRNGLLNEILVSLGFERVLWLTESSSLYMVAIPTIWSYVGFYFVIFLTAIGKIPEDFYEAAKLEGVTGFQKLTKITIPLIVGDIKTCLVLAITGALKIFELVYIITRGGPARSSEVLGTYMYQKAFEDSNVGYGATLAVLMVVIGVSLAFITNKLLKSEEVTY</sequence>
<comment type="caution">
    <text evidence="9">The sequence shown here is derived from an EMBL/GenBank/DDBJ whole genome shotgun (WGS) entry which is preliminary data.</text>
</comment>
<comment type="subcellular location">
    <subcellularLocation>
        <location evidence="1">Cell membrane</location>
        <topology evidence="1">Multi-pass membrane protein</topology>
    </subcellularLocation>
</comment>
<dbReference type="InterPro" id="IPR000515">
    <property type="entry name" value="MetI-like"/>
</dbReference>
<dbReference type="GO" id="GO:0055085">
    <property type="term" value="P:transmembrane transport"/>
    <property type="evidence" value="ECO:0007669"/>
    <property type="project" value="InterPro"/>
</dbReference>
<evidence type="ECO:0000259" key="8">
    <source>
        <dbReference type="PROSITE" id="PS50928"/>
    </source>
</evidence>
<evidence type="ECO:0000256" key="4">
    <source>
        <dbReference type="ARBA" id="ARBA00022692"/>
    </source>
</evidence>
<feature type="transmembrane region" description="Helical" evidence="7">
    <location>
        <begin position="71"/>
        <end position="90"/>
    </location>
</feature>
<dbReference type="Proteomes" id="UP000053881">
    <property type="component" value="Unassembled WGS sequence"/>
</dbReference>
<name>A0A0Q9Y6U2_9BACI</name>
<feature type="transmembrane region" description="Helical" evidence="7">
    <location>
        <begin position="151"/>
        <end position="174"/>
    </location>
</feature>
<dbReference type="PANTHER" id="PTHR30193">
    <property type="entry name" value="ABC TRANSPORTER PERMEASE PROTEIN"/>
    <property type="match status" value="1"/>
</dbReference>
<evidence type="ECO:0000256" key="5">
    <source>
        <dbReference type="ARBA" id="ARBA00022989"/>
    </source>
</evidence>
<dbReference type="SUPFAM" id="SSF161098">
    <property type="entry name" value="MetI-like"/>
    <property type="match status" value="1"/>
</dbReference>
<keyword evidence="6 7" id="KW-0472">Membrane</keyword>
<evidence type="ECO:0000256" key="1">
    <source>
        <dbReference type="ARBA" id="ARBA00004651"/>
    </source>
</evidence>
<evidence type="ECO:0000256" key="2">
    <source>
        <dbReference type="ARBA" id="ARBA00022448"/>
    </source>
</evidence>
<keyword evidence="3" id="KW-1003">Cell membrane</keyword>
<keyword evidence="5 7" id="KW-1133">Transmembrane helix</keyword>
<keyword evidence="2" id="KW-0813">Transport</keyword>
<feature type="transmembrane region" description="Helical" evidence="7">
    <location>
        <begin position="7"/>
        <end position="27"/>
    </location>
</feature>